<evidence type="ECO:0000256" key="5">
    <source>
        <dbReference type="ARBA" id="ARBA00022618"/>
    </source>
</evidence>
<evidence type="ECO:0000313" key="13">
    <source>
        <dbReference type="Proteomes" id="UP000235371"/>
    </source>
</evidence>
<dbReference type="GO" id="GO:0005634">
    <property type="term" value="C:nucleus"/>
    <property type="evidence" value="ECO:0007669"/>
    <property type="project" value="UniProtKB-SubCell"/>
</dbReference>
<dbReference type="OrthoDB" id="2392550at2759"/>
<feature type="compositionally biased region" description="Basic residues" evidence="10">
    <location>
        <begin position="1"/>
        <end position="10"/>
    </location>
</feature>
<keyword evidence="6" id="KW-0498">Mitosis</keyword>
<feature type="compositionally biased region" description="Basic and acidic residues" evidence="10">
    <location>
        <begin position="154"/>
        <end position="163"/>
    </location>
</feature>
<dbReference type="GeneID" id="36579662"/>
<feature type="compositionally biased region" description="Polar residues" evidence="10">
    <location>
        <begin position="191"/>
        <end position="206"/>
    </location>
</feature>
<dbReference type="EMBL" id="KZ613919">
    <property type="protein sequence ID" value="PMD49743.1"/>
    <property type="molecule type" value="Genomic_DNA"/>
</dbReference>
<evidence type="ECO:0000256" key="2">
    <source>
        <dbReference type="ARBA" id="ARBA00004584"/>
    </source>
</evidence>
<dbReference type="InterPro" id="IPR018867">
    <property type="entry name" value="Cell_div_borealin"/>
</dbReference>
<comment type="subcellular location">
    <subcellularLocation>
        <location evidence="2">Chromosome</location>
        <location evidence="2">Centromere</location>
    </subcellularLocation>
    <subcellularLocation>
        <location evidence="1">Nucleus</location>
    </subcellularLocation>
</comment>
<feature type="region of interest" description="Disordered" evidence="10">
    <location>
        <begin position="1"/>
        <end position="43"/>
    </location>
</feature>
<dbReference type="RefSeq" id="XP_024726647.1">
    <property type="nucleotide sequence ID" value="XM_024871580.1"/>
</dbReference>
<dbReference type="PANTHER" id="PTHR16040:SF7">
    <property type="entry name" value="AUSTRALIN, ISOFORM A-RELATED"/>
    <property type="match status" value="1"/>
</dbReference>
<evidence type="ECO:0000256" key="4">
    <source>
        <dbReference type="ARBA" id="ARBA00022454"/>
    </source>
</evidence>
<dbReference type="GO" id="GO:0000070">
    <property type="term" value="P:mitotic sister chromatid segregation"/>
    <property type="evidence" value="ECO:0007669"/>
    <property type="project" value="TreeGrafter"/>
</dbReference>
<dbReference type="Pfam" id="PF10444">
    <property type="entry name" value="Nbl1_Borealin_N"/>
    <property type="match status" value="1"/>
</dbReference>
<proteinExistence type="inferred from homology"/>
<dbReference type="AlphaFoldDB" id="A0A2J6SG56"/>
<sequence length="359" mass="38656">MAPTRSKKQRKSTESAGSVDVQQSQIVATKTRSPARTSSNRSPIKKVRMGITVGQKQALIDNLQLEITERARKLRAQYMHQAQVLRSRIEIRVHRIPMAMRKVNMGELLLKHNQGASTAVAGPLRVEKPRSPAKNLIQEEQSRASPSPQRGQKRLSDAISVDKENEDIENPRKRARGPIVPTRTTSRDKLQPSQVLSPRSANSRSLPRSPVRTAVSPARSHLARPISPLKPVAPTHVGGPSSILTNMVEKAKTTRGAGTRKGTDTSTSTNTSAGAGRGKRTAPPASAPKIGRGRAISDSSDSSTTTVVRKPGVAKKAAPVKEKKTVMTTIKGMGSQKKLPASKPAAAPTTGGRVLRKRN</sequence>
<feature type="domain" description="Borealin N-terminal" evidence="11">
    <location>
        <begin position="55"/>
        <end position="109"/>
    </location>
</feature>
<dbReference type="STRING" id="1095630.A0A2J6SG56"/>
<dbReference type="GO" id="GO:0051233">
    <property type="term" value="C:spindle midzone"/>
    <property type="evidence" value="ECO:0007669"/>
    <property type="project" value="TreeGrafter"/>
</dbReference>
<evidence type="ECO:0000256" key="6">
    <source>
        <dbReference type="ARBA" id="ARBA00022776"/>
    </source>
</evidence>
<protein>
    <recommendedName>
        <fullName evidence="11">Borealin N-terminal domain-containing protein</fullName>
    </recommendedName>
</protein>
<accession>A0A2J6SG56</accession>
<evidence type="ECO:0000256" key="8">
    <source>
        <dbReference type="ARBA" id="ARBA00023306"/>
    </source>
</evidence>
<dbReference type="GO" id="GO:0032133">
    <property type="term" value="C:chromosome passenger complex"/>
    <property type="evidence" value="ECO:0007669"/>
    <property type="project" value="TreeGrafter"/>
</dbReference>
<name>A0A2J6SG56_9HELO</name>
<feature type="region of interest" description="Disordered" evidence="10">
    <location>
        <begin position="120"/>
        <end position="359"/>
    </location>
</feature>
<evidence type="ECO:0000256" key="3">
    <source>
        <dbReference type="ARBA" id="ARBA00009914"/>
    </source>
</evidence>
<keyword evidence="4" id="KW-0158">Chromosome</keyword>
<evidence type="ECO:0000256" key="7">
    <source>
        <dbReference type="ARBA" id="ARBA00023242"/>
    </source>
</evidence>
<gene>
    <name evidence="12" type="ORF">K444DRAFT_282373</name>
</gene>
<evidence type="ECO:0000259" key="11">
    <source>
        <dbReference type="Pfam" id="PF10444"/>
    </source>
</evidence>
<dbReference type="InParanoid" id="A0A2J6SG56"/>
<keyword evidence="5" id="KW-0132">Cell division</keyword>
<evidence type="ECO:0000256" key="1">
    <source>
        <dbReference type="ARBA" id="ARBA00004123"/>
    </source>
</evidence>
<keyword evidence="9" id="KW-0137">Centromere</keyword>
<evidence type="ECO:0000313" key="12">
    <source>
        <dbReference type="EMBL" id="PMD49743.1"/>
    </source>
</evidence>
<evidence type="ECO:0000256" key="9">
    <source>
        <dbReference type="ARBA" id="ARBA00023328"/>
    </source>
</evidence>
<dbReference type="Proteomes" id="UP000235371">
    <property type="component" value="Unassembled WGS sequence"/>
</dbReference>
<comment type="similarity">
    <text evidence="3">Belongs to the borealin family.</text>
</comment>
<evidence type="ECO:0000256" key="10">
    <source>
        <dbReference type="SAM" id="MobiDB-lite"/>
    </source>
</evidence>
<dbReference type="InterPro" id="IPR018851">
    <property type="entry name" value="Borealin_N"/>
</dbReference>
<feature type="compositionally biased region" description="Low complexity" evidence="10">
    <location>
        <begin position="264"/>
        <end position="274"/>
    </location>
</feature>
<keyword evidence="8" id="KW-0131">Cell cycle</keyword>
<keyword evidence="7" id="KW-0539">Nucleus</keyword>
<feature type="compositionally biased region" description="Polar residues" evidence="10">
    <location>
        <begin position="14"/>
        <end position="42"/>
    </location>
</feature>
<dbReference type="PANTHER" id="PTHR16040">
    <property type="entry name" value="AUSTRALIN, ISOFORM A-RELATED"/>
    <property type="match status" value="1"/>
</dbReference>
<feature type="compositionally biased region" description="Low complexity" evidence="10">
    <location>
        <begin position="297"/>
        <end position="317"/>
    </location>
</feature>
<feature type="compositionally biased region" description="Low complexity" evidence="10">
    <location>
        <begin position="337"/>
        <end position="348"/>
    </location>
</feature>
<keyword evidence="13" id="KW-1185">Reference proteome</keyword>
<organism evidence="12 13">
    <name type="scientific">Hyaloscypha bicolor E</name>
    <dbReference type="NCBI Taxonomy" id="1095630"/>
    <lineage>
        <taxon>Eukaryota</taxon>
        <taxon>Fungi</taxon>
        <taxon>Dikarya</taxon>
        <taxon>Ascomycota</taxon>
        <taxon>Pezizomycotina</taxon>
        <taxon>Leotiomycetes</taxon>
        <taxon>Helotiales</taxon>
        <taxon>Hyaloscyphaceae</taxon>
        <taxon>Hyaloscypha</taxon>
        <taxon>Hyaloscypha bicolor</taxon>
    </lineage>
</organism>
<dbReference type="GO" id="GO:0051301">
    <property type="term" value="P:cell division"/>
    <property type="evidence" value="ECO:0007669"/>
    <property type="project" value="UniProtKB-KW"/>
</dbReference>
<dbReference type="GO" id="GO:0000775">
    <property type="term" value="C:chromosome, centromeric region"/>
    <property type="evidence" value="ECO:0007669"/>
    <property type="project" value="UniProtKB-SubCell"/>
</dbReference>
<reference evidence="12 13" key="1">
    <citation type="submission" date="2016-04" db="EMBL/GenBank/DDBJ databases">
        <title>A degradative enzymes factory behind the ericoid mycorrhizal symbiosis.</title>
        <authorList>
            <consortium name="DOE Joint Genome Institute"/>
            <person name="Martino E."/>
            <person name="Morin E."/>
            <person name="Grelet G."/>
            <person name="Kuo A."/>
            <person name="Kohler A."/>
            <person name="Daghino S."/>
            <person name="Barry K."/>
            <person name="Choi C."/>
            <person name="Cichocki N."/>
            <person name="Clum A."/>
            <person name="Copeland A."/>
            <person name="Hainaut M."/>
            <person name="Haridas S."/>
            <person name="Labutti K."/>
            <person name="Lindquist E."/>
            <person name="Lipzen A."/>
            <person name="Khouja H.-R."/>
            <person name="Murat C."/>
            <person name="Ohm R."/>
            <person name="Olson A."/>
            <person name="Spatafora J."/>
            <person name="Veneault-Fourrey C."/>
            <person name="Henrissat B."/>
            <person name="Grigoriev I."/>
            <person name="Martin F."/>
            <person name="Perotto S."/>
        </authorList>
    </citation>
    <scope>NUCLEOTIDE SEQUENCE [LARGE SCALE GENOMIC DNA]</scope>
    <source>
        <strain evidence="12 13">E</strain>
    </source>
</reference>